<dbReference type="AlphaFoldDB" id="A0A2N5X027"/>
<name>A0A2N5X027_9GAMM</name>
<dbReference type="InterPro" id="IPR021548">
    <property type="entry name" value="DUF2895"/>
</dbReference>
<evidence type="ECO:0000313" key="2">
    <source>
        <dbReference type="Proteomes" id="UP000235005"/>
    </source>
</evidence>
<reference evidence="1 2" key="1">
    <citation type="submission" date="2018-01" db="EMBL/GenBank/DDBJ databases">
        <title>The draft genome sequence of Halioglobus lutimaris HF004.</title>
        <authorList>
            <person name="Du Z.-J."/>
            <person name="Shi M.-J."/>
        </authorList>
    </citation>
    <scope>NUCLEOTIDE SEQUENCE [LARGE SCALE GENOMIC DNA]</scope>
    <source>
        <strain evidence="1 2">HF004</strain>
    </source>
</reference>
<keyword evidence="2" id="KW-1185">Reference proteome</keyword>
<sequence>MSRYDNLLHSKDNMIKLLLGAVLVLVLLLVLALTGWARAPSSITLHYPPDLSTGAEQQLGEIPKANIYGFTFYIFQQLNRWPNDGQDDYFERIHTLKNYMTPACFEERLTDYNARNRNNELNGRSRAVWEIPGRGYNLHRVKATSNDSWVVGLDLHVQETYRGERVKDRLIHFPISVVSYDVDPELNPWGLALDCYAAAPRRIEIAEDESA</sequence>
<dbReference type="EMBL" id="PKUS01000023">
    <property type="protein sequence ID" value="PLW67853.1"/>
    <property type="molecule type" value="Genomic_DNA"/>
</dbReference>
<dbReference type="Pfam" id="PF11444">
    <property type="entry name" value="DUF2895"/>
    <property type="match status" value="1"/>
</dbReference>
<accession>A0A2N5X027</accession>
<evidence type="ECO:0000313" key="1">
    <source>
        <dbReference type="EMBL" id="PLW67853.1"/>
    </source>
</evidence>
<dbReference type="NCBIfam" id="TIGR03746">
    <property type="entry name" value="conj_TIGR03746"/>
    <property type="match status" value="1"/>
</dbReference>
<dbReference type="RefSeq" id="WP_101518541.1">
    <property type="nucleotide sequence ID" value="NZ_PKUS01000023.1"/>
</dbReference>
<proteinExistence type="predicted"/>
<dbReference type="OrthoDB" id="8558441at2"/>
<comment type="caution">
    <text evidence="1">The sequence shown here is derived from an EMBL/GenBank/DDBJ whole genome shotgun (WGS) entry which is preliminary data.</text>
</comment>
<protein>
    <submittedName>
        <fullName evidence="1">TIGR03746 family integrating conjugative element protein</fullName>
    </submittedName>
</protein>
<dbReference type="Proteomes" id="UP000235005">
    <property type="component" value="Unassembled WGS sequence"/>
</dbReference>
<gene>
    <name evidence="1" type="ORF">C0039_15250</name>
</gene>
<organism evidence="1 2">
    <name type="scientific">Pseudohalioglobus lutimaris</name>
    <dbReference type="NCBI Taxonomy" id="1737061"/>
    <lineage>
        <taxon>Bacteria</taxon>
        <taxon>Pseudomonadati</taxon>
        <taxon>Pseudomonadota</taxon>
        <taxon>Gammaproteobacteria</taxon>
        <taxon>Cellvibrionales</taxon>
        <taxon>Halieaceae</taxon>
        <taxon>Pseudohalioglobus</taxon>
    </lineage>
</organism>